<keyword evidence="2" id="KW-0812">Transmembrane</keyword>
<evidence type="ECO:0000256" key="2">
    <source>
        <dbReference type="SAM" id="Phobius"/>
    </source>
</evidence>
<proteinExistence type="predicted"/>
<feature type="transmembrane region" description="Helical" evidence="2">
    <location>
        <begin position="285"/>
        <end position="305"/>
    </location>
</feature>
<feature type="transmembrane region" description="Helical" evidence="2">
    <location>
        <begin position="213"/>
        <end position="237"/>
    </location>
</feature>
<evidence type="ECO:0000256" key="1">
    <source>
        <dbReference type="SAM" id="MobiDB-lite"/>
    </source>
</evidence>
<accession>A0ABT1M9D3</accession>
<feature type="region of interest" description="Disordered" evidence="1">
    <location>
        <begin position="33"/>
        <end position="57"/>
    </location>
</feature>
<dbReference type="Pfam" id="PF14219">
    <property type="entry name" value="DUF4328"/>
    <property type="match status" value="1"/>
</dbReference>
<dbReference type="InterPro" id="IPR025565">
    <property type="entry name" value="DUF4328"/>
</dbReference>
<reference evidence="4 5" key="1">
    <citation type="submission" date="2022-06" db="EMBL/GenBank/DDBJ databases">
        <title>Mycolicibacterium sp. CAU 1645 isolated from seawater.</title>
        <authorList>
            <person name="Kim W."/>
        </authorList>
    </citation>
    <scope>NUCLEOTIDE SEQUENCE [LARGE SCALE GENOMIC DNA]</scope>
    <source>
        <strain evidence="4 5">CAU 1645</strain>
    </source>
</reference>
<name>A0ABT1M9D3_9MYCO</name>
<evidence type="ECO:0000313" key="5">
    <source>
        <dbReference type="Proteomes" id="UP001651690"/>
    </source>
</evidence>
<gene>
    <name evidence="4" type="ORF">NM203_26700</name>
</gene>
<evidence type="ECO:0000313" key="4">
    <source>
        <dbReference type="EMBL" id="MCP9275786.1"/>
    </source>
</evidence>
<protein>
    <submittedName>
        <fullName evidence="4">DUF4328 domain-containing protein</fullName>
    </submittedName>
</protein>
<feature type="domain" description="DUF4328" evidence="3">
    <location>
        <begin position="154"/>
        <end position="309"/>
    </location>
</feature>
<organism evidence="4 5">
    <name type="scientific">Mycolicibacterium arenosum</name>
    <dbReference type="NCBI Taxonomy" id="2952157"/>
    <lineage>
        <taxon>Bacteria</taxon>
        <taxon>Bacillati</taxon>
        <taxon>Actinomycetota</taxon>
        <taxon>Actinomycetes</taxon>
        <taxon>Mycobacteriales</taxon>
        <taxon>Mycobacteriaceae</taxon>
        <taxon>Mycolicibacterium</taxon>
    </lineage>
</organism>
<feature type="region of interest" description="Disordered" evidence="1">
    <location>
        <begin position="327"/>
        <end position="349"/>
    </location>
</feature>
<feature type="transmembrane region" description="Helical" evidence="2">
    <location>
        <begin position="249"/>
        <end position="273"/>
    </location>
</feature>
<feature type="transmembrane region" description="Helical" evidence="2">
    <location>
        <begin position="126"/>
        <end position="148"/>
    </location>
</feature>
<comment type="caution">
    <text evidence="4">The sequence shown here is derived from an EMBL/GenBank/DDBJ whole genome shotgun (WGS) entry which is preliminary data.</text>
</comment>
<sequence>MIQVCSRCGTRWNVRDRQRSWCPRCNGTLLAPTASAPAAGTDQRWAPQHTPLSGPAQTPPRLPAGYRWIAVRPGSGPPPRRRRVTLGPTPRYTAIPRWGLQDYVEPVGEAAGVATAAGPSPRFVRIAILVTMILFGLAALAHIVRYVLLLINRSVLLAPALAFAATWGTVLLSVLAMFAMFFVQCALASWLVARRAAAFARIEQPETRAKWELYCGCLIPVANLFFAPVFVMELARIEARERELRGPVVVWWCAWVASFLLSMFAAVTALPFIARDTQSAADNTLLTAVAYLLALAALLLFRRVFLGFESTPVDKPVKRWLVVGETGSPGPVAEESAIPVEAERRDPAA</sequence>
<dbReference type="EMBL" id="JANDBD010000013">
    <property type="protein sequence ID" value="MCP9275786.1"/>
    <property type="molecule type" value="Genomic_DNA"/>
</dbReference>
<dbReference type="Proteomes" id="UP001651690">
    <property type="component" value="Unassembled WGS sequence"/>
</dbReference>
<dbReference type="RefSeq" id="WP_255063642.1">
    <property type="nucleotide sequence ID" value="NZ_JANDBD010000013.1"/>
</dbReference>
<keyword evidence="2" id="KW-0472">Membrane</keyword>
<feature type="transmembrane region" description="Helical" evidence="2">
    <location>
        <begin position="160"/>
        <end position="193"/>
    </location>
</feature>
<keyword evidence="2" id="KW-1133">Transmembrane helix</keyword>
<keyword evidence="5" id="KW-1185">Reference proteome</keyword>
<evidence type="ECO:0000259" key="3">
    <source>
        <dbReference type="Pfam" id="PF14219"/>
    </source>
</evidence>